<gene>
    <name evidence="1" type="ORF">NWI01_16520</name>
</gene>
<evidence type="ECO:0000313" key="2">
    <source>
        <dbReference type="Proteomes" id="UP000318825"/>
    </source>
</evidence>
<protein>
    <submittedName>
        <fullName evidence="1">Uncharacterized protein</fullName>
    </submittedName>
</protein>
<accession>A0A4Y3WCI4</accession>
<proteinExistence type="predicted"/>
<organism evidence="1 2">
    <name type="scientific">Nitrobacter winogradskyi</name>
    <name type="common">Nitrobacter agilis</name>
    <dbReference type="NCBI Taxonomy" id="913"/>
    <lineage>
        <taxon>Bacteria</taxon>
        <taxon>Pseudomonadati</taxon>
        <taxon>Pseudomonadota</taxon>
        <taxon>Alphaproteobacteria</taxon>
        <taxon>Hyphomicrobiales</taxon>
        <taxon>Nitrobacteraceae</taxon>
        <taxon>Nitrobacter</taxon>
    </lineage>
</organism>
<dbReference type="Proteomes" id="UP000318825">
    <property type="component" value="Unassembled WGS sequence"/>
</dbReference>
<name>A0A4Y3WCI4_NITWI</name>
<dbReference type="RefSeq" id="WP_375782173.1">
    <property type="nucleotide sequence ID" value="NZ_BJNF01000041.1"/>
</dbReference>
<sequence>MPKASGTWFESVSVKGGEYAGCARPGGTQAAKNATRHVNQRHVNQETDIRCFMMPPGRYDGMKIVWNF</sequence>
<comment type="caution">
    <text evidence="1">The sequence shown here is derived from an EMBL/GenBank/DDBJ whole genome shotgun (WGS) entry which is preliminary data.</text>
</comment>
<reference evidence="1 2" key="1">
    <citation type="submission" date="2019-06" db="EMBL/GenBank/DDBJ databases">
        <title>Whole genome shotgun sequence of Nitrobacter winogradskyi NBRC 14297.</title>
        <authorList>
            <person name="Hosoyama A."/>
            <person name="Uohara A."/>
            <person name="Ohji S."/>
            <person name="Ichikawa N."/>
        </authorList>
    </citation>
    <scope>NUCLEOTIDE SEQUENCE [LARGE SCALE GENOMIC DNA]</scope>
    <source>
        <strain evidence="1 2">NBRC 14297</strain>
    </source>
</reference>
<dbReference type="EMBL" id="BJNF01000041">
    <property type="protein sequence ID" value="GEC15760.1"/>
    <property type="molecule type" value="Genomic_DNA"/>
</dbReference>
<dbReference type="AlphaFoldDB" id="A0A4Y3WCI4"/>
<evidence type="ECO:0000313" key="1">
    <source>
        <dbReference type="EMBL" id="GEC15760.1"/>
    </source>
</evidence>